<evidence type="ECO:0000256" key="3">
    <source>
        <dbReference type="ARBA" id="ARBA00022801"/>
    </source>
</evidence>
<evidence type="ECO:0000256" key="2">
    <source>
        <dbReference type="ARBA" id="ARBA00022723"/>
    </source>
</evidence>
<comment type="caution">
    <text evidence="7">The sequence shown here is derived from an EMBL/GenBank/DDBJ whole genome shotgun (WGS) entry which is preliminary data.</text>
</comment>
<reference evidence="7 8" key="1">
    <citation type="submission" date="2019-04" db="EMBL/GenBank/DDBJ databases">
        <title>Microbes associate with the intestines of laboratory mice.</title>
        <authorList>
            <person name="Navarre W."/>
            <person name="Wong E."/>
            <person name="Huang K."/>
            <person name="Tropini C."/>
            <person name="Ng K."/>
            <person name="Yu B."/>
        </authorList>
    </citation>
    <scope>NUCLEOTIDE SEQUENCE [LARGE SCALE GENOMIC DNA]</scope>
    <source>
        <strain evidence="7 8">NM50_B9-20</strain>
    </source>
</reference>
<keyword evidence="3" id="KW-0378">Hydrolase</keyword>
<protein>
    <submittedName>
        <fullName evidence="7">Ribonuclease</fullName>
    </submittedName>
</protein>
<dbReference type="GO" id="GO:0003723">
    <property type="term" value="F:RNA binding"/>
    <property type="evidence" value="ECO:0007669"/>
    <property type="project" value="UniProtKB-KW"/>
</dbReference>
<dbReference type="GO" id="GO:0046872">
    <property type="term" value="F:metal ion binding"/>
    <property type="evidence" value="ECO:0007669"/>
    <property type="project" value="UniProtKB-KW"/>
</dbReference>
<evidence type="ECO:0000313" key="7">
    <source>
        <dbReference type="EMBL" id="TGY42608.1"/>
    </source>
</evidence>
<dbReference type="SUPFAM" id="SSF50249">
    <property type="entry name" value="Nucleic acid-binding proteins"/>
    <property type="match status" value="1"/>
</dbReference>
<dbReference type="CDD" id="cd04453">
    <property type="entry name" value="S1_RNase_E"/>
    <property type="match status" value="1"/>
</dbReference>
<name>A0A4S2DK58_9CLOT</name>
<gene>
    <name evidence="7" type="ORF">E5347_07280</name>
</gene>
<organism evidence="7 8">
    <name type="scientific">Clostridium sartagoforme</name>
    <dbReference type="NCBI Taxonomy" id="84031"/>
    <lineage>
        <taxon>Bacteria</taxon>
        <taxon>Bacillati</taxon>
        <taxon>Bacillota</taxon>
        <taxon>Clostridia</taxon>
        <taxon>Eubacteriales</taxon>
        <taxon>Clostridiaceae</taxon>
        <taxon>Clostridium</taxon>
    </lineage>
</organism>
<dbReference type="InterPro" id="IPR004659">
    <property type="entry name" value="RNase_E/G"/>
</dbReference>
<evidence type="ECO:0000259" key="6">
    <source>
        <dbReference type="PROSITE" id="PS50126"/>
    </source>
</evidence>
<dbReference type="PROSITE" id="PS50126">
    <property type="entry name" value="S1"/>
    <property type="match status" value="1"/>
</dbReference>
<keyword evidence="4" id="KW-0460">Magnesium</keyword>
<dbReference type="GO" id="GO:0006364">
    <property type="term" value="P:rRNA processing"/>
    <property type="evidence" value="ECO:0007669"/>
    <property type="project" value="TreeGrafter"/>
</dbReference>
<dbReference type="Proteomes" id="UP000306888">
    <property type="component" value="Unassembled WGS sequence"/>
</dbReference>
<dbReference type="GO" id="GO:0016787">
    <property type="term" value="F:hydrolase activity"/>
    <property type="evidence" value="ECO:0007669"/>
    <property type="project" value="UniProtKB-KW"/>
</dbReference>
<dbReference type="RefSeq" id="WP_136005969.1">
    <property type="nucleotide sequence ID" value="NZ_SRYR01000002.1"/>
</dbReference>
<proteinExistence type="predicted"/>
<dbReference type="PANTHER" id="PTHR30001">
    <property type="entry name" value="RIBONUCLEASE"/>
    <property type="match status" value="1"/>
</dbReference>
<dbReference type="InterPro" id="IPR012340">
    <property type="entry name" value="NA-bd_OB-fold"/>
</dbReference>
<evidence type="ECO:0000256" key="4">
    <source>
        <dbReference type="ARBA" id="ARBA00022842"/>
    </source>
</evidence>
<feature type="domain" description="S1 motif" evidence="6">
    <location>
        <begin position="38"/>
        <end position="103"/>
    </location>
</feature>
<dbReference type="InterPro" id="IPR019307">
    <property type="entry name" value="RNA-bd_AU-1/RNase_E/G"/>
</dbReference>
<dbReference type="InterPro" id="IPR003029">
    <property type="entry name" value="S1_domain"/>
</dbReference>
<keyword evidence="8" id="KW-1185">Reference proteome</keyword>
<dbReference type="PANTHER" id="PTHR30001:SF0">
    <property type="entry name" value="RIBONUCLEASE G"/>
    <property type="match status" value="1"/>
</dbReference>
<evidence type="ECO:0000256" key="5">
    <source>
        <dbReference type="ARBA" id="ARBA00022884"/>
    </source>
</evidence>
<dbReference type="GO" id="GO:0004540">
    <property type="term" value="F:RNA nuclease activity"/>
    <property type="evidence" value="ECO:0007669"/>
    <property type="project" value="InterPro"/>
</dbReference>
<dbReference type="SMART" id="SM00316">
    <property type="entry name" value="S1"/>
    <property type="match status" value="1"/>
</dbReference>
<dbReference type="OrthoDB" id="9804278at2"/>
<keyword evidence="5" id="KW-0694">RNA-binding</keyword>
<accession>A0A4S2DK58</accession>
<comment type="cofactor">
    <cofactor evidence="1">
        <name>Mg(2+)</name>
        <dbReference type="ChEBI" id="CHEBI:18420"/>
    </cofactor>
</comment>
<dbReference type="AlphaFoldDB" id="A0A4S2DK58"/>
<dbReference type="EMBL" id="SRYR01000002">
    <property type="protein sequence ID" value="TGY42608.1"/>
    <property type="molecule type" value="Genomic_DNA"/>
</dbReference>
<sequence>MREIFIERDERLLRIAIKDNNTLMESFVEENSDEPKIGEIYKGRVKNIVPAINSIFIDIGLEKEAYMYFSKELKEEGIKKGQEFLVEIIKEPINNKGAKVSKNISVPGRFMVITKGGYGINYSKRISNEEEKLKISDIISPVDGYGITIRTEAVNASEEVLLEEKIRLLRVIYEMEQKLKYSLNLGKIYGDNMILNRVISENLGNKCKIIINNEEDTKAVKEALAESKDIIIEEYKGATSLFDAYGIEKEILKLRHKKVALNCGGNIVIDKTEAMYVIDVNSSKNIKGRSFDKTILETNVEAAKEIGRQIRLRNLGGIIVIDFIDMRDFSQKAIVMDALKDALKEDKGNVKVFPFTELDLVQIARKRRGKSIYEYLEEGCKRCNMEGFVLKLSYIEKLIKNEVIKAEKENSIKSFYIELDKNYEEMVRGDIFSFVANINSLKNEIYLNFVDGIEGYKIEPLIFNSQKENVKNYKINAYEKYE</sequence>
<keyword evidence="2" id="KW-0479">Metal-binding</keyword>
<dbReference type="Gene3D" id="2.40.50.140">
    <property type="entry name" value="Nucleic acid-binding proteins"/>
    <property type="match status" value="1"/>
</dbReference>
<evidence type="ECO:0000313" key="8">
    <source>
        <dbReference type="Proteomes" id="UP000306888"/>
    </source>
</evidence>
<dbReference type="GO" id="GO:0005737">
    <property type="term" value="C:cytoplasm"/>
    <property type="evidence" value="ECO:0007669"/>
    <property type="project" value="TreeGrafter"/>
</dbReference>
<evidence type="ECO:0000256" key="1">
    <source>
        <dbReference type="ARBA" id="ARBA00001946"/>
    </source>
</evidence>
<dbReference type="Pfam" id="PF10150">
    <property type="entry name" value="RNase_E_G"/>
    <property type="match status" value="1"/>
</dbReference>